<dbReference type="AlphaFoldDB" id="A0A7K0FKR2"/>
<name>A0A7K0FKR2_9SPHI</name>
<gene>
    <name evidence="2" type="ORF">GJJ64_03325</name>
</gene>
<dbReference type="Pfam" id="PF26610">
    <property type="entry name" value="YbbD_head"/>
    <property type="match status" value="1"/>
</dbReference>
<evidence type="ECO:0000313" key="2">
    <source>
        <dbReference type="EMBL" id="MRX46211.1"/>
    </source>
</evidence>
<organism evidence="2 3">
    <name type="scientific">Pedobacter puniceum</name>
    <dbReference type="NCBI Taxonomy" id="2666136"/>
    <lineage>
        <taxon>Bacteria</taxon>
        <taxon>Pseudomonadati</taxon>
        <taxon>Bacteroidota</taxon>
        <taxon>Sphingobacteriia</taxon>
        <taxon>Sphingobacteriales</taxon>
        <taxon>Sphingobacteriaceae</taxon>
        <taxon>Pedobacter</taxon>
    </lineage>
</organism>
<comment type="caution">
    <text evidence="2">The sequence shown here is derived from an EMBL/GenBank/DDBJ whole genome shotgun (WGS) entry which is preliminary data.</text>
</comment>
<evidence type="ECO:0000259" key="1">
    <source>
        <dbReference type="Pfam" id="PF26610"/>
    </source>
</evidence>
<dbReference type="InterPro" id="IPR058827">
    <property type="entry name" value="YbbD_head"/>
</dbReference>
<proteinExistence type="predicted"/>
<accession>A0A7K0FKR2</accession>
<reference evidence="2 3" key="1">
    <citation type="submission" date="2019-11" db="EMBL/GenBank/DDBJ databases">
        <authorList>
            <person name="Cheng Q."/>
            <person name="Yang Z."/>
        </authorList>
    </citation>
    <scope>NUCLEOTIDE SEQUENCE [LARGE SCALE GENOMIC DNA]</scope>
    <source>
        <strain evidence="2 3">HX-22-1</strain>
    </source>
</reference>
<feature type="domain" description="YbbD head" evidence="1">
    <location>
        <begin position="52"/>
        <end position="101"/>
    </location>
</feature>
<protein>
    <recommendedName>
        <fullName evidence="1">YbbD head domain-containing protein</fullName>
    </recommendedName>
</protein>
<dbReference type="Proteomes" id="UP000462931">
    <property type="component" value="Unassembled WGS sequence"/>
</dbReference>
<keyword evidence="3" id="KW-1185">Reference proteome</keyword>
<sequence length="178" mass="20682">MWLIKVWFTASTSVVKIATFAKPETVMCHFKTTDMRLTLTFLIALFLQSCSDNYEQSYADYSSFNKSSATQQGWFPGIVGQDCFDFKEIHNLDNNNSYGTFAFTNGDRIDSLLTDTLRFEQIKSNEVESLLNKIVSPKKPEWFIKDISRNYLDFYKQELTCIIKDSGNKRIFFVYNSL</sequence>
<dbReference type="EMBL" id="WKJI01000001">
    <property type="protein sequence ID" value="MRX46211.1"/>
    <property type="molecule type" value="Genomic_DNA"/>
</dbReference>
<evidence type="ECO:0000313" key="3">
    <source>
        <dbReference type="Proteomes" id="UP000462931"/>
    </source>
</evidence>